<evidence type="ECO:0000313" key="1">
    <source>
        <dbReference type="EMBL" id="MFD2563971.1"/>
    </source>
</evidence>
<dbReference type="Proteomes" id="UP001597319">
    <property type="component" value="Unassembled WGS sequence"/>
</dbReference>
<protein>
    <recommendedName>
        <fullName evidence="3">DUF4468 domain-containing protein</fullName>
    </recommendedName>
</protein>
<keyword evidence="2" id="KW-1185">Reference proteome</keyword>
<name>A0ABW5LI64_9FLAO</name>
<dbReference type="RefSeq" id="WP_378293824.1">
    <property type="nucleotide sequence ID" value="NZ_JBHULE010000019.1"/>
</dbReference>
<proteinExistence type="predicted"/>
<comment type="caution">
    <text evidence="1">The sequence shown here is derived from an EMBL/GenBank/DDBJ whole genome shotgun (WGS) entry which is preliminary data.</text>
</comment>
<evidence type="ECO:0008006" key="3">
    <source>
        <dbReference type="Google" id="ProtNLM"/>
    </source>
</evidence>
<reference evidence="2" key="1">
    <citation type="journal article" date="2019" name="Int. J. Syst. Evol. Microbiol.">
        <title>The Global Catalogue of Microorganisms (GCM) 10K type strain sequencing project: providing services to taxonomists for standard genome sequencing and annotation.</title>
        <authorList>
            <consortium name="The Broad Institute Genomics Platform"/>
            <consortium name="The Broad Institute Genome Sequencing Center for Infectious Disease"/>
            <person name="Wu L."/>
            <person name="Ma J."/>
        </authorList>
    </citation>
    <scope>NUCLEOTIDE SEQUENCE [LARGE SCALE GENOMIC DNA]</scope>
    <source>
        <strain evidence="2">KCTC 52274</strain>
    </source>
</reference>
<sequence length="215" mass="24508">MGLLLFLLTFVSVKSQVIVTFTEPKRMDAKEFTPVTIYTKSDSIVKGYGFLSAINYSSHAVRFIPSKPSKKIIEQVSWTSFYAEDLIKVEIEYKSKILKLFPVKPKSNGFGIGATHLYHKIYENNSVKLFCHVYGIPFINKKKCAYLVLKNGEEKAGQIVMKLSDKPKKMPERAGNFFDDCPKLQNKIKAGEYQKSLKGLISILDFYDISCQKHN</sequence>
<organism evidence="1 2">
    <name type="scientific">Aquimarina rubra</name>
    <dbReference type="NCBI Taxonomy" id="1920033"/>
    <lineage>
        <taxon>Bacteria</taxon>
        <taxon>Pseudomonadati</taxon>
        <taxon>Bacteroidota</taxon>
        <taxon>Flavobacteriia</taxon>
        <taxon>Flavobacteriales</taxon>
        <taxon>Flavobacteriaceae</taxon>
        <taxon>Aquimarina</taxon>
    </lineage>
</organism>
<evidence type="ECO:0000313" key="2">
    <source>
        <dbReference type="Proteomes" id="UP001597319"/>
    </source>
</evidence>
<gene>
    <name evidence="1" type="ORF">ACFSR1_14920</name>
</gene>
<accession>A0ABW5LI64</accession>
<dbReference type="EMBL" id="JBHULE010000019">
    <property type="protein sequence ID" value="MFD2563971.1"/>
    <property type="molecule type" value="Genomic_DNA"/>
</dbReference>